<dbReference type="GO" id="GO:0004325">
    <property type="term" value="F:ferrochelatase activity"/>
    <property type="evidence" value="ECO:0007669"/>
    <property type="project" value="InterPro"/>
</dbReference>
<keyword evidence="8" id="KW-1185">Reference proteome</keyword>
<dbReference type="Pfam" id="PF13241">
    <property type="entry name" value="NAD_binding_7"/>
    <property type="match status" value="1"/>
</dbReference>
<sequence>MKELGKLLMMAGNFKREDCLVIGGGHVATRRIGKILDVVRHITVIAPNVTDTIAKWAQNGRLVWLERDYSPGDEEGYSFIIVATNESSVNLEVVHRLRHHHVFLNVADHPEESNLWFVSEVDVSPVRIGISSSGCNPSLSKKLRIALEADLEDGGNRFVQYLQSIYNKSKD</sequence>
<dbReference type="SUPFAM" id="SSF75615">
    <property type="entry name" value="Siroheme synthase middle domains-like"/>
    <property type="match status" value="1"/>
</dbReference>
<dbReference type="OrthoDB" id="9773765at2"/>
<comment type="pathway">
    <text evidence="1">Porphyrin-containing compound metabolism; siroheme biosynthesis; sirohydrochlorin from precorrin-2: step 1/1.</text>
</comment>
<keyword evidence="5" id="KW-0627">Porphyrin biosynthesis</keyword>
<dbReference type="RefSeq" id="WP_072872555.1">
    <property type="nucleotide sequence ID" value="NZ_FRAF01000001.1"/>
</dbReference>
<accession>A0A1M6JRY8</accession>
<keyword evidence="4" id="KW-0520">NAD</keyword>
<dbReference type="GO" id="GO:0043115">
    <property type="term" value="F:precorrin-2 dehydrogenase activity"/>
    <property type="evidence" value="ECO:0007669"/>
    <property type="project" value="UniProtKB-EC"/>
</dbReference>
<reference evidence="8" key="1">
    <citation type="submission" date="2016-11" db="EMBL/GenBank/DDBJ databases">
        <authorList>
            <person name="Varghese N."/>
            <person name="Submissions S."/>
        </authorList>
    </citation>
    <scope>NUCLEOTIDE SEQUENCE [LARGE SCALE GENOMIC DNA]</scope>
    <source>
        <strain evidence="8">USBA-503</strain>
    </source>
</reference>
<evidence type="ECO:0000256" key="1">
    <source>
        <dbReference type="ARBA" id="ARBA00005010"/>
    </source>
</evidence>
<dbReference type="UniPathway" id="UPA00262">
    <property type="reaction ID" value="UER00222"/>
</dbReference>
<evidence type="ECO:0000256" key="2">
    <source>
        <dbReference type="ARBA" id="ARBA00012400"/>
    </source>
</evidence>
<keyword evidence="7" id="KW-0808">Transferase</keyword>
<keyword evidence="3" id="KW-0560">Oxidoreductase</keyword>
<dbReference type="EMBL" id="FRAF01000001">
    <property type="protein sequence ID" value="SHJ49449.1"/>
    <property type="molecule type" value="Genomic_DNA"/>
</dbReference>
<evidence type="ECO:0000256" key="6">
    <source>
        <dbReference type="ARBA" id="ARBA00047561"/>
    </source>
</evidence>
<dbReference type="InterPro" id="IPR006367">
    <property type="entry name" value="Sirohaem_synthase_N"/>
</dbReference>
<dbReference type="Proteomes" id="UP000184016">
    <property type="component" value="Unassembled WGS sequence"/>
</dbReference>
<dbReference type="GO" id="GO:0008168">
    <property type="term" value="F:methyltransferase activity"/>
    <property type="evidence" value="ECO:0007669"/>
    <property type="project" value="UniProtKB-KW"/>
</dbReference>
<evidence type="ECO:0000313" key="7">
    <source>
        <dbReference type="EMBL" id="SHJ49449.1"/>
    </source>
</evidence>
<dbReference type="Gene3D" id="3.40.50.720">
    <property type="entry name" value="NAD(P)-binding Rossmann-like Domain"/>
    <property type="match status" value="1"/>
</dbReference>
<proteinExistence type="predicted"/>
<dbReference type="AlphaFoldDB" id="A0A1M6JRY8"/>
<organism evidence="7 8">
    <name type="scientific">Alicyclobacillus tolerans</name>
    <dbReference type="NCBI Taxonomy" id="90970"/>
    <lineage>
        <taxon>Bacteria</taxon>
        <taxon>Bacillati</taxon>
        <taxon>Bacillota</taxon>
        <taxon>Bacilli</taxon>
        <taxon>Bacillales</taxon>
        <taxon>Alicyclobacillaceae</taxon>
        <taxon>Alicyclobacillus</taxon>
    </lineage>
</organism>
<comment type="catalytic activity">
    <reaction evidence="6">
        <text>precorrin-2 + NAD(+) = sirohydrochlorin + NADH + 2 H(+)</text>
        <dbReference type="Rhea" id="RHEA:15613"/>
        <dbReference type="ChEBI" id="CHEBI:15378"/>
        <dbReference type="ChEBI" id="CHEBI:57540"/>
        <dbReference type="ChEBI" id="CHEBI:57945"/>
        <dbReference type="ChEBI" id="CHEBI:58351"/>
        <dbReference type="ChEBI" id="CHEBI:58827"/>
        <dbReference type="EC" id="1.3.1.76"/>
    </reaction>
</comment>
<dbReference type="GO" id="GO:0032259">
    <property type="term" value="P:methylation"/>
    <property type="evidence" value="ECO:0007669"/>
    <property type="project" value="UniProtKB-KW"/>
</dbReference>
<dbReference type="PANTHER" id="PTHR35330:SF1">
    <property type="entry name" value="SIROHEME BIOSYNTHESIS PROTEIN MET8"/>
    <property type="match status" value="1"/>
</dbReference>
<evidence type="ECO:0000313" key="8">
    <source>
        <dbReference type="Proteomes" id="UP000184016"/>
    </source>
</evidence>
<dbReference type="InterPro" id="IPR028161">
    <property type="entry name" value="Met8-like"/>
</dbReference>
<dbReference type="SUPFAM" id="SSF51735">
    <property type="entry name" value="NAD(P)-binding Rossmann-fold domains"/>
    <property type="match status" value="1"/>
</dbReference>
<dbReference type="PANTHER" id="PTHR35330">
    <property type="entry name" value="SIROHEME BIOSYNTHESIS PROTEIN MET8"/>
    <property type="match status" value="1"/>
</dbReference>
<protein>
    <recommendedName>
        <fullName evidence="2">precorrin-2 dehydrogenase</fullName>
        <ecNumber evidence="2">1.3.1.76</ecNumber>
    </recommendedName>
</protein>
<dbReference type="EC" id="1.3.1.76" evidence="2"/>
<evidence type="ECO:0000256" key="4">
    <source>
        <dbReference type="ARBA" id="ARBA00023027"/>
    </source>
</evidence>
<evidence type="ECO:0000256" key="5">
    <source>
        <dbReference type="ARBA" id="ARBA00023244"/>
    </source>
</evidence>
<dbReference type="STRING" id="1830138.SAMN05443507_10134"/>
<dbReference type="NCBIfam" id="TIGR01470">
    <property type="entry name" value="cysG_Nterm"/>
    <property type="match status" value="1"/>
</dbReference>
<name>A0A1M6JRY8_9BACL</name>
<evidence type="ECO:0000256" key="3">
    <source>
        <dbReference type="ARBA" id="ARBA00023002"/>
    </source>
</evidence>
<keyword evidence="7" id="KW-0489">Methyltransferase</keyword>
<dbReference type="GO" id="GO:0019354">
    <property type="term" value="P:siroheme biosynthetic process"/>
    <property type="evidence" value="ECO:0007669"/>
    <property type="project" value="UniProtKB-UniPathway"/>
</dbReference>
<gene>
    <name evidence="7" type="ORF">SAMN05443507_10134</name>
</gene>
<dbReference type="InterPro" id="IPR036291">
    <property type="entry name" value="NAD(P)-bd_dom_sf"/>
</dbReference>